<sequence length="278" mass="31737">MATYLVGDIQGCFDDLRALLDTVSFNEKHDHLYLAGDLVARGPDSLSVLRFVKSLGDHAHTVLGNHDLHLLAVAEGFKKPKAKDKTQPILDASDRDELLHWLRQQPLLLHYDKRNEIAPGFVMTHAGIPPCWDLQNAKHHAKRIEKILRGDDYRWLLQNMYANEPTHWSNELEELEQYRYTINAFTRMRFCLKDGALDMACKLPPGQMTHGELVPWFEVTPRQNIEETLVFGHWAALGGVVNRHLMGLDTGCVWGGALTMIRWEDGQRYSLPCPIHAD</sequence>
<dbReference type="PIRSF" id="PIRSF000903">
    <property type="entry name" value="B5n-ttraPtase_sm"/>
    <property type="match status" value="1"/>
</dbReference>
<dbReference type="NCBIfam" id="TIGR00668">
    <property type="entry name" value="apaH"/>
    <property type="match status" value="1"/>
</dbReference>
<name>A0ABT5R135_9GAMM</name>
<dbReference type="Proteomes" id="UP001149400">
    <property type="component" value="Unassembled WGS sequence"/>
</dbReference>
<comment type="similarity">
    <text evidence="2 5">Belongs to the Ap4A hydrolase family.</text>
</comment>
<organism evidence="7 8">
    <name type="scientific">Enterovibrio gelatinilyticus</name>
    <dbReference type="NCBI Taxonomy" id="2899819"/>
    <lineage>
        <taxon>Bacteria</taxon>
        <taxon>Pseudomonadati</taxon>
        <taxon>Pseudomonadota</taxon>
        <taxon>Gammaproteobacteria</taxon>
        <taxon>Vibrionales</taxon>
        <taxon>Vibrionaceae</taxon>
        <taxon>Enterovibrio</taxon>
    </lineage>
</organism>
<dbReference type="PANTHER" id="PTHR40942">
    <property type="match status" value="1"/>
</dbReference>
<dbReference type="Gene3D" id="3.60.21.10">
    <property type="match status" value="1"/>
</dbReference>
<keyword evidence="3 5" id="KW-0378">Hydrolase</keyword>
<proteinExistence type="inferred from homology"/>
<feature type="domain" description="Calcineurin-like phosphoesterase" evidence="6">
    <location>
        <begin position="4"/>
        <end position="178"/>
    </location>
</feature>
<reference evidence="7" key="1">
    <citation type="submission" date="2021-12" db="EMBL/GenBank/DDBJ databases">
        <title>Enterovibrio ZSDZ35 sp. nov. and Enterovibrio ZSDZ42 sp. nov., isolated from coastal seawater in Qingdao.</title>
        <authorList>
            <person name="Zhang P."/>
        </authorList>
    </citation>
    <scope>NUCLEOTIDE SEQUENCE</scope>
    <source>
        <strain evidence="7">ZSDZ42</strain>
    </source>
</reference>
<dbReference type="InterPro" id="IPR004617">
    <property type="entry name" value="ApaH"/>
</dbReference>
<evidence type="ECO:0000259" key="6">
    <source>
        <dbReference type="Pfam" id="PF00149"/>
    </source>
</evidence>
<dbReference type="InterPro" id="IPR004843">
    <property type="entry name" value="Calcineurin-like_PHP"/>
</dbReference>
<dbReference type="EMBL" id="JAJUBC010000012">
    <property type="protein sequence ID" value="MDD1793875.1"/>
    <property type="molecule type" value="Genomic_DNA"/>
</dbReference>
<evidence type="ECO:0000313" key="8">
    <source>
        <dbReference type="Proteomes" id="UP001149400"/>
    </source>
</evidence>
<evidence type="ECO:0000313" key="7">
    <source>
        <dbReference type="EMBL" id="MDD1793875.1"/>
    </source>
</evidence>
<dbReference type="HAMAP" id="MF_00199">
    <property type="entry name" value="ApaH"/>
    <property type="match status" value="1"/>
</dbReference>
<comment type="function">
    <text evidence="1 5">Hydrolyzes diadenosine 5',5'''-P1,P4-tetraphosphate to yield ADP.</text>
</comment>
<evidence type="ECO:0000256" key="2">
    <source>
        <dbReference type="ARBA" id="ARBA00005419"/>
    </source>
</evidence>
<dbReference type="RefSeq" id="WP_274164722.1">
    <property type="nucleotide sequence ID" value="NZ_JAJUBC010000012.1"/>
</dbReference>
<evidence type="ECO:0000256" key="1">
    <source>
        <dbReference type="ARBA" id="ARBA00003413"/>
    </source>
</evidence>
<comment type="caution">
    <text evidence="7">The sequence shown here is derived from an EMBL/GenBank/DDBJ whole genome shotgun (WGS) entry which is preliminary data.</text>
</comment>
<dbReference type="InterPro" id="IPR029052">
    <property type="entry name" value="Metallo-depent_PP-like"/>
</dbReference>
<evidence type="ECO:0000256" key="3">
    <source>
        <dbReference type="ARBA" id="ARBA00022801"/>
    </source>
</evidence>
<dbReference type="Pfam" id="PF00149">
    <property type="entry name" value="Metallophos"/>
    <property type="match status" value="1"/>
</dbReference>
<evidence type="ECO:0000256" key="4">
    <source>
        <dbReference type="ARBA" id="ARBA00049417"/>
    </source>
</evidence>
<dbReference type="SUPFAM" id="SSF56300">
    <property type="entry name" value="Metallo-dependent phosphatases"/>
    <property type="match status" value="1"/>
</dbReference>
<protein>
    <recommendedName>
        <fullName evidence="5">Bis(5'-nucleosyl)-tetraphosphatase, symmetrical</fullName>
        <ecNumber evidence="5">3.6.1.41</ecNumber>
    </recommendedName>
    <alternativeName>
        <fullName evidence="5">Ap4A hydrolase</fullName>
    </alternativeName>
    <alternativeName>
        <fullName evidence="5">Diadenosine 5',5'''-P1,P4-tetraphosphate pyrophosphohydrolase</fullName>
    </alternativeName>
    <alternativeName>
        <fullName evidence="5">Diadenosine tetraphosphatase</fullName>
    </alternativeName>
</protein>
<dbReference type="EC" id="3.6.1.41" evidence="5"/>
<dbReference type="PANTHER" id="PTHR40942:SF4">
    <property type="entry name" value="CYTOCHROME C5"/>
    <property type="match status" value="1"/>
</dbReference>
<dbReference type="NCBIfam" id="NF001204">
    <property type="entry name" value="PRK00166.1"/>
    <property type="match status" value="1"/>
</dbReference>
<accession>A0ABT5R135</accession>
<dbReference type="GO" id="GO:0008803">
    <property type="term" value="F:bis(5'-nucleosyl)-tetraphosphatase (symmetrical) activity"/>
    <property type="evidence" value="ECO:0007669"/>
    <property type="project" value="UniProtKB-EC"/>
</dbReference>
<keyword evidence="8" id="KW-1185">Reference proteome</keyword>
<comment type="catalytic activity">
    <reaction evidence="4 5">
        <text>P(1),P(4)-bis(5'-adenosyl) tetraphosphate + H2O = 2 ADP + 2 H(+)</text>
        <dbReference type="Rhea" id="RHEA:24252"/>
        <dbReference type="ChEBI" id="CHEBI:15377"/>
        <dbReference type="ChEBI" id="CHEBI:15378"/>
        <dbReference type="ChEBI" id="CHEBI:58141"/>
        <dbReference type="ChEBI" id="CHEBI:456216"/>
        <dbReference type="EC" id="3.6.1.41"/>
    </reaction>
</comment>
<dbReference type="CDD" id="cd07422">
    <property type="entry name" value="MPP_ApaH"/>
    <property type="match status" value="1"/>
</dbReference>
<gene>
    <name evidence="5" type="primary">apaH</name>
    <name evidence="7" type="ORF">LRP50_12095</name>
</gene>
<evidence type="ECO:0000256" key="5">
    <source>
        <dbReference type="HAMAP-Rule" id="MF_00199"/>
    </source>
</evidence>